<keyword evidence="3" id="KW-1185">Reference proteome</keyword>
<name>A0A918R0R0_9FLAO</name>
<comment type="caution">
    <text evidence="2">The sequence shown here is derived from an EMBL/GenBank/DDBJ whole genome shotgun (WGS) entry which is preliminary data.</text>
</comment>
<gene>
    <name evidence="2" type="ORF">GCM10007028_20710</name>
</gene>
<reference evidence="2" key="1">
    <citation type="journal article" date="2014" name="Int. J. Syst. Evol. Microbiol.">
        <title>Complete genome sequence of Corynebacterium casei LMG S-19264T (=DSM 44701T), isolated from a smear-ripened cheese.</title>
        <authorList>
            <consortium name="US DOE Joint Genome Institute (JGI-PGF)"/>
            <person name="Walter F."/>
            <person name="Albersmeier A."/>
            <person name="Kalinowski J."/>
            <person name="Ruckert C."/>
        </authorList>
    </citation>
    <scope>NUCLEOTIDE SEQUENCE</scope>
    <source>
        <strain evidence="2">KCTC 12710</strain>
    </source>
</reference>
<feature type="transmembrane region" description="Helical" evidence="1">
    <location>
        <begin position="84"/>
        <end position="103"/>
    </location>
</feature>
<proteinExistence type="predicted"/>
<dbReference type="AlphaFoldDB" id="A0A918R0R0"/>
<evidence type="ECO:0000313" key="2">
    <source>
        <dbReference type="EMBL" id="GGZ82728.1"/>
    </source>
</evidence>
<accession>A0A918R0R0</accession>
<protein>
    <submittedName>
        <fullName evidence="2">Uncharacterized protein</fullName>
    </submittedName>
</protein>
<organism evidence="2 3">
    <name type="scientific">Algibacter mikhailovii</name>
    <dbReference type="NCBI Taxonomy" id="425498"/>
    <lineage>
        <taxon>Bacteria</taxon>
        <taxon>Pseudomonadati</taxon>
        <taxon>Bacteroidota</taxon>
        <taxon>Flavobacteriia</taxon>
        <taxon>Flavobacteriales</taxon>
        <taxon>Flavobacteriaceae</taxon>
        <taxon>Algibacter</taxon>
    </lineage>
</organism>
<sequence length="171" mass="19580">MKDMKNKNLNKISATGFKTPDHYFESLDQAILSKLHSDTPLNAIKRPGFKVPDHYFNTFEDHITQNISKQNKTKVIQLNTKRTLLYVSSIAAAILLLITLFVIDDAPSFDNLETETVENYLLDENISSYEIAALLNDEELDDLIFSEHNLDKDNIEEYLLNNADIEALMIE</sequence>
<keyword evidence="1" id="KW-0472">Membrane</keyword>
<reference evidence="2" key="2">
    <citation type="submission" date="2020-09" db="EMBL/GenBank/DDBJ databases">
        <authorList>
            <person name="Sun Q."/>
            <person name="Kim S."/>
        </authorList>
    </citation>
    <scope>NUCLEOTIDE SEQUENCE</scope>
    <source>
        <strain evidence="2">KCTC 12710</strain>
    </source>
</reference>
<dbReference type="Proteomes" id="UP000636004">
    <property type="component" value="Unassembled WGS sequence"/>
</dbReference>
<dbReference type="EMBL" id="BMWZ01000004">
    <property type="protein sequence ID" value="GGZ82728.1"/>
    <property type="molecule type" value="Genomic_DNA"/>
</dbReference>
<evidence type="ECO:0000313" key="3">
    <source>
        <dbReference type="Proteomes" id="UP000636004"/>
    </source>
</evidence>
<evidence type="ECO:0000256" key="1">
    <source>
        <dbReference type="SAM" id="Phobius"/>
    </source>
</evidence>
<keyword evidence="1" id="KW-0812">Transmembrane</keyword>
<keyword evidence="1" id="KW-1133">Transmembrane helix</keyword>